<evidence type="ECO:0000256" key="2">
    <source>
        <dbReference type="ARBA" id="ARBA00006149"/>
    </source>
</evidence>
<dbReference type="Pfam" id="PF05175">
    <property type="entry name" value="MTS"/>
    <property type="match status" value="1"/>
</dbReference>
<evidence type="ECO:0000259" key="17">
    <source>
        <dbReference type="Pfam" id="PF05175"/>
    </source>
</evidence>
<evidence type="ECO:0000256" key="16">
    <source>
        <dbReference type="ARBA" id="ARBA00093667"/>
    </source>
</evidence>
<dbReference type="PANTHER" id="PTHR45875:SF1">
    <property type="entry name" value="METHYLTRANSFERASE N6AMT1"/>
    <property type="match status" value="1"/>
</dbReference>
<evidence type="ECO:0000256" key="3">
    <source>
        <dbReference type="ARBA" id="ARBA00022603"/>
    </source>
</evidence>
<keyword evidence="6" id="KW-0539">Nucleus</keyword>
<name>A0A164ZV48_9CRUS</name>
<dbReference type="GO" id="GO:0005634">
    <property type="term" value="C:nucleus"/>
    <property type="evidence" value="ECO:0007669"/>
    <property type="project" value="UniProtKB-SubCell"/>
</dbReference>
<dbReference type="GO" id="GO:0036009">
    <property type="term" value="F:protein-glutamine N-methyltransferase activity"/>
    <property type="evidence" value="ECO:0007669"/>
    <property type="project" value="UniProtKB-ARBA"/>
</dbReference>
<keyword evidence="5" id="KW-0949">S-adenosyl-L-methionine</keyword>
<evidence type="ECO:0000256" key="13">
    <source>
        <dbReference type="ARBA" id="ARBA00080992"/>
    </source>
</evidence>
<comment type="catalytic activity">
    <reaction evidence="8">
        <text>methylarsonous acid + S-adenosyl-L-methionine = dimethylarsinate + S-adenosyl-L-homocysteine + 2 H(+)</text>
        <dbReference type="Rhea" id="RHEA:11684"/>
        <dbReference type="ChEBI" id="CHEBI:15378"/>
        <dbReference type="ChEBI" id="CHEBI:16223"/>
        <dbReference type="ChEBI" id="CHEBI:17826"/>
        <dbReference type="ChEBI" id="CHEBI:57856"/>
        <dbReference type="ChEBI" id="CHEBI:59789"/>
    </reaction>
</comment>
<evidence type="ECO:0000313" key="19">
    <source>
        <dbReference type="Proteomes" id="UP000076858"/>
    </source>
</evidence>
<keyword evidence="19" id="KW-1185">Reference proteome</keyword>
<gene>
    <name evidence="18" type="ORF">APZ42_017406</name>
</gene>
<dbReference type="GO" id="GO:0003676">
    <property type="term" value="F:nucleic acid binding"/>
    <property type="evidence" value="ECO:0007669"/>
    <property type="project" value="InterPro"/>
</dbReference>
<keyword evidence="3 18" id="KW-0489">Methyltransferase</keyword>
<dbReference type="SUPFAM" id="SSF53335">
    <property type="entry name" value="S-adenosyl-L-methionine-dependent methyltransferases"/>
    <property type="match status" value="1"/>
</dbReference>
<comment type="subcellular location">
    <subcellularLocation>
        <location evidence="1">Nucleus</location>
    </subcellularLocation>
</comment>
<dbReference type="CDD" id="cd02440">
    <property type="entry name" value="AdoMet_MTases"/>
    <property type="match status" value="1"/>
</dbReference>
<evidence type="ECO:0000256" key="12">
    <source>
        <dbReference type="ARBA" id="ARBA00076540"/>
    </source>
</evidence>
<dbReference type="AlphaFoldDB" id="A0A164ZV48"/>
<evidence type="ECO:0000256" key="14">
    <source>
        <dbReference type="ARBA" id="ARBA00083337"/>
    </source>
</evidence>
<accession>A0A164ZV48</accession>
<dbReference type="Proteomes" id="UP000076858">
    <property type="component" value="Unassembled WGS sequence"/>
</dbReference>
<dbReference type="InterPro" id="IPR029063">
    <property type="entry name" value="SAM-dependent_MTases_sf"/>
</dbReference>
<dbReference type="InterPro" id="IPR002052">
    <property type="entry name" value="DNA_methylase_N6_adenine_CS"/>
</dbReference>
<evidence type="ECO:0000256" key="5">
    <source>
        <dbReference type="ARBA" id="ARBA00022691"/>
    </source>
</evidence>
<evidence type="ECO:0000256" key="6">
    <source>
        <dbReference type="ARBA" id="ARBA00023242"/>
    </source>
</evidence>
<evidence type="ECO:0000256" key="11">
    <source>
        <dbReference type="ARBA" id="ARBA00075330"/>
    </source>
</evidence>
<dbReference type="FunFam" id="3.40.50.150:FF:000077">
    <property type="entry name" value="HemK methyltransferase family member 2"/>
    <property type="match status" value="1"/>
</dbReference>
<evidence type="ECO:0000256" key="1">
    <source>
        <dbReference type="ARBA" id="ARBA00004123"/>
    </source>
</evidence>
<evidence type="ECO:0000256" key="8">
    <source>
        <dbReference type="ARBA" id="ARBA00050903"/>
    </source>
</evidence>
<sequence length="218" mass="24353">MMDKIETPDLSHISSSDYENVYEPAEDSFLMLDALESEIPYIKAIKPTICLEIGSGSGIVLTGLAKCLGSGCAYFSVDINSHAAQVTRKTASRNCVSLEVVNCDLVGPFLSRIQNEIDVLVFNPPYVPTDESEIDPKSPIALSWAGGLRGRKVMDRLFPLIPQIMSPNGTFYLLIVKENDEDDIFKVMKSYKWHGSVIMERKAGREYLKVLKFKHVQM</sequence>
<dbReference type="NCBIfam" id="TIGR00537">
    <property type="entry name" value="hemK_rel_arch"/>
    <property type="match status" value="1"/>
</dbReference>
<reference evidence="18 19" key="1">
    <citation type="submission" date="2016-03" db="EMBL/GenBank/DDBJ databases">
        <title>EvidentialGene: Evidence-directed Construction of Genes on Genomes.</title>
        <authorList>
            <person name="Gilbert D.G."/>
            <person name="Choi J.-H."/>
            <person name="Mockaitis K."/>
            <person name="Colbourne J."/>
            <person name="Pfrender M."/>
        </authorList>
    </citation>
    <scope>NUCLEOTIDE SEQUENCE [LARGE SCALE GENOMIC DNA]</scope>
    <source>
        <strain evidence="18 19">Xinb3</strain>
        <tissue evidence="18">Complete organism</tissue>
    </source>
</reference>
<evidence type="ECO:0000256" key="10">
    <source>
        <dbReference type="ARBA" id="ARBA00062344"/>
    </source>
</evidence>
<evidence type="ECO:0000256" key="4">
    <source>
        <dbReference type="ARBA" id="ARBA00022679"/>
    </source>
</evidence>
<comment type="subunit">
    <text evidence="10">Heterodimer; heterodimerization with TRMT112 is required for S-adenosyl-L-methionine-binding.</text>
</comment>
<comment type="function">
    <text evidence="9">Methyltransferase that can methylate proteins and, to a lower extent, arsenic. Catalytic subunit of a heterodimer with TRMT112, which monomethylates 'Lys-12' of histone H4 (H4K12me1), a modification present at the promoters of numerous genes encoding cell cycle regulators. Catalytic subunit of a heterodimer with TRMT112, which catalyzes N5-methylation of Glu residue of proteins with a Gly-Gln-Xaa-Xaa-Xaa-Arg motif. Methylates ETF1 on 'Gln-185'; ETF1 needs to be complexed to ERF3 in its GTP-bound form to be efficiently methylated. May also play a role in the modulation of arsenic-induced toxicity by mediating the conversion of monomethylarsonous acid (3+) into the less toxic dimethylarsonic acid. It however only plays a limited role in arsenic metabolism compared with AS3MT.</text>
</comment>
<dbReference type="OrthoDB" id="406152at2759"/>
<evidence type="ECO:0000256" key="9">
    <source>
        <dbReference type="ARBA" id="ARBA00053180"/>
    </source>
</evidence>
<dbReference type="PROSITE" id="PS00092">
    <property type="entry name" value="N6_MTASE"/>
    <property type="match status" value="1"/>
</dbReference>
<dbReference type="EMBL" id="LRGB01000687">
    <property type="protein sequence ID" value="KZS16813.1"/>
    <property type="molecule type" value="Genomic_DNA"/>
</dbReference>
<dbReference type="GO" id="GO:0032259">
    <property type="term" value="P:methylation"/>
    <property type="evidence" value="ECO:0007669"/>
    <property type="project" value="UniProtKB-KW"/>
</dbReference>
<comment type="similarity">
    <text evidence="2">Belongs to the eukaryotic/archaeal PrmC-related family.</text>
</comment>
<evidence type="ECO:0000256" key="15">
    <source>
        <dbReference type="ARBA" id="ARBA00093624"/>
    </source>
</evidence>
<dbReference type="InterPro" id="IPR007848">
    <property type="entry name" value="Small_mtfrase_dom"/>
</dbReference>
<evidence type="ECO:0000313" key="18">
    <source>
        <dbReference type="EMBL" id="KZS16813.1"/>
    </source>
</evidence>
<dbReference type="Gene3D" id="3.40.50.150">
    <property type="entry name" value="Vaccinia Virus protein VP39"/>
    <property type="match status" value="1"/>
</dbReference>
<protein>
    <recommendedName>
        <fullName evidence="15">Methyltransferase HEMK2</fullName>
    </recommendedName>
    <alternativeName>
        <fullName evidence="14">HemK methyltransferase family member 2</fullName>
    </alternativeName>
    <alternativeName>
        <fullName evidence="12">Lysine N-methyltransferase 9</fullName>
    </alternativeName>
    <alternativeName>
        <fullName evidence="11">Methylarsonite methyltransferase N6AMT1</fullName>
    </alternativeName>
    <alternativeName>
        <fullName evidence="16">Methyltransferase N6AMT1</fullName>
    </alternativeName>
    <alternativeName>
        <fullName evidence="13">Protein N(5)-glutamine methyltransferase</fullName>
    </alternativeName>
</protein>
<proteinExistence type="inferred from homology"/>
<feature type="domain" description="Methyltransferase small" evidence="17">
    <location>
        <begin position="50"/>
        <end position="128"/>
    </location>
</feature>
<dbReference type="InterPro" id="IPR052190">
    <property type="entry name" value="Euk-Arch_PrmC-MTase"/>
</dbReference>
<keyword evidence="4 18" id="KW-0808">Transferase</keyword>
<dbReference type="InterPro" id="IPR004557">
    <property type="entry name" value="PrmC-related"/>
</dbReference>
<comment type="caution">
    <text evidence="18">The sequence shown here is derived from an EMBL/GenBank/DDBJ whole genome shotgun (WGS) entry which is preliminary data.</text>
</comment>
<organism evidence="18 19">
    <name type="scientific">Daphnia magna</name>
    <dbReference type="NCBI Taxonomy" id="35525"/>
    <lineage>
        <taxon>Eukaryota</taxon>
        <taxon>Metazoa</taxon>
        <taxon>Ecdysozoa</taxon>
        <taxon>Arthropoda</taxon>
        <taxon>Crustacea</taxon>
        <taxon>Branchiopoda</taxon>
        <taxon>Diplostraca</taxon>
        <taxon>Cladocera</taxon>
        <taxon>Anomopoda</taxon>
        <taxon>Daphniidae</taxon>
        <taxon>Daphnia</taxon>
    </lineage>
</organism>
<dbReference type="GO" id="GO:0035657">
    <property type="term" value="C:eRF1 methyltransferase complex"/>
    <property type="evidence" value="ECO:0007669"/>
    <property type="project" value="TreeGrafter"/>
</dbReference>
<comment type="catalytic activity">
    <reaction evidence="7">
        <text>L-lysyl-[histone] + S-adenosyl-L-methionine = N(6)-methyl-L-lysyl-[histone] + S-adenosyl-L-homocysteine + H(+)</text>
        <dbReference type="Rhea" id="RHEA:10024"/>
        <dbReference type="Rhea" id="RHEA-COMP:9845"/>
        <dbReference type="Rhea" id="RHEA-COMP:9846"/>
        <dbReference type="ChEBI" id="CHEBI:15378"/>
        <dbReference type="ChEBI" id="CHEBI:29969"/>
        <dbReference type="ChEBI" id="CHEBI:57856"/>
        <dbReference type="ChEBI" id="CHEBI:59789"/>
        <dbReference type="ChEBI" id="CHEBI:61929"/>
    </reaction>
    <physiologicalReaction direction="left-to-right" evidence="7">
        <dbReference type="Rhea" id="RHEA:10025"/>
    </physiologicalReaction>
</comment>
<evidence type="ECO:0000256" key="7">
    <source>
        <dbReference type="ARBA" id="ARBA00048619"/>
    </source>
</evidence>
<dbReference type="STRING" id="35525.A0A164ZV48"/>
<dbReference type="PANTHER" id="PTHR45875">
    <property type="entry name" value="METHYLTRANSFERASE N6AMT1"/>
    <property type="match status" value="1"/>
</dbReference>